<evidence type="ECO:0000313" key="5">
    <source>
        <dbReference type="EMBL" id="PKC60301.1"/>
    </source>
</evidence>
<dbReference type="VEuPathDB" id="FungiDB:RhiirFUN_025402"/>
<organism evidence="5 6">
    <name type="scientific">Rhizophagus irregularis</name>
    <dbReference type="NCBI Taxonomy" id="588596"/>
    <lineage>
        <taxon>Eukaryota</taxon>
        <taxon>Fungi</taxon>
        <taxon>Fungi incertae sedis</taxon>
        <taxon>Mucoromycota</taxon>
        <taxon>Glomeromycotina</taxon>
        <taxon>Glomeromycetes</taxon>
        <taxon>Glomerales</taxon>
        <taxon>Glomeraceae</taxon>
        <taxon>Rhizophagus</taxon>
    </lineage>
</organism>
<evidence type="ECO:0000259" key="3">
    <source>
        <dbReference type="PROSITE" id="PS50966"/>
    </source>
</evidence>
<feature type="transmembrane region" description="Helical" evidence="2">
    <location>
        <begin position="37"/>
        <end position="58"/>
    </location>
</feature>
<dbReference type="EMBL" id="LLXH01003091">
    <property type="protein sequence ID" value="PKC54647.1"/>
    <property type="molecule type" value="Genomic_DNA"/>
</dbReference>
<accession>A0A2I1F6I6</accession>
<evidence type="ECO:0000313" key="4">
    <source>
        <dbReference type="EMBL" id="PKC54647.1"/>
    </source>
</evidence>
<sequence length="80" mass="9412">MYKKPQINLKTLLECVEQQSITSLWIIRPMVSSWNHYILILNDGSFLCTCFTIINFGIPCRHFFCLMRYTSNAQFTMALI</sequence>
<gene>
    <name evidence="5" type="ORF">RhiirA1_350100</name>
    <name evidence="4" type="ORF">RhiirA1_354987</name>
</gene>
<proteinExistence type="predicted"/>
<dbReference type="Proteomes" id="UP000232688">
    <property type="component" value="Unassembled WGS sequence"/>
</dbReference>
<comment type="caution">
    <text evidence="5">The sequence shown here is derived from an EMBL/GenBank/DDBJ whole genome shotgun (WGS) entry which is preliminary data.</text>
</comment>
<keyword evidence="2" id="KW-0472">Membrane</keyword>
<reference evidence="5 6" key="2">
    <citation type="submission" date="2017-10" db="EMBL/GenBank/DDBJ databases">
        <title>Genome analyses suggest a sexual origin of heterokaryosis in a supposedly ancient asexual fungus.</title>
        <authorList>
            <person name="Corradi N."/>
            <person name="Sedzielewska K."/>
            <person name="Noel J."/>
            <person name="Charron P."/>
            <person name="Farinelli L."/>
            <person name="Marton T."/>
            <person name="Kruger M."/>
            <person name="Pelin A."/>
            <person name="Brachmann A."/>
            <person name="Corradi N."/>
        </authorList>
    </citation>
    <scope>NUCLEOTIDE SEQUENCE [LARGE SCALE GENOMIC DNA]</scope>
    <source>
        <strain evidence="5 6">A1</strain>
    </source>
</reference>
<dbReference type="AlphaFoldDB" id="A0A2I1F6I6"/>
<evidence type="ECO:0000256" key="1">
    <source>
        <dbReference type="PROSITE-ProRule" id="PRU00325"/>
    </source>
</evidence>
<keyword evidence="2" id="KW-0812">Transmembrane</keyword>
<dbReference type="InterPro" id="IPR007527">
    <property type="entry name" value="Znf_SWIM"/>
</dbReference>
<dbReference type="VEuPathDB" id="FungiDB:RhiirA1_350100"/>
<dbReference type="GO" id="GO:0008270">
    <property type="term" value="F:zinc ion binding"/>
    <property type="evidence" value="ECO:0007669"/>
    <property type="project" value="UniProtKB-KW"/>
</dbReference>
<keyword evidence="1" id="KW-0479">Metal-binding</keyword>
<dbReference type="PROSITE" id="PS50966">
    <property type="entry name" value="ZF_SWIM"/>
    <property type="match status" value="1"/>
</dbReference>
<feature type="domain" description="SWIM-type" evidence="3">
    <location>
        <begin position="37"/>
        <end position="71"/>
    </location>
</feature>
<name>A0A2I1F6I6_9GLOM</name>
<dbReference type="EMBL" id="LLXH01001166">
    <property type="protein sequence ID" value="PKC60301.1"/>
    <property type="molecule type" value="Genomic_DNA"/>
</dbReference>
<feature type="non-terminal residue" evidence="5">
    <location>
        <position position="80"/>
    </location>
</feature>
<dbReference type="VEuPathDB" id="FungiDB:FUN_002169"/>
<dbReference type="VEuPathDB" id="FungiDB:RhiirA1_354987"/>
<protein>
    <recommendedName>
        <fullName evidence="3">SWIM-type domain-containing protein</fullName>
    </recommendedName>
</protein>
<evidence type="ECO:0000256" key="2">
    <source>
        <dbReference type="SAM" id="Phobius"/>
    </source>
</evidence>
<reference evidence="5 6" key="1">
    <citation type="submission" date="2017-10" db="EMBL/GenBank/DDBJ databases">
        <title>Extensive intraspecific genome diversity in a model arbuscular mycorrhizal fungus.</title>
        <authorList>
            <person name="Chen E.C.H."/>
            <person name="Morin E."/>
            <person name="Baudet D."/>
            <person name="Noel J."/>
            <person name="Ndikumana S."/>
            <person name="Charron P."/>
            <person name="St-Onge C."/>
            <person name="Giorgi J."/>
            <person name="Grigoriev I.V."/>
            <person name="Roux C."/>
            <person name="Martin F.M."/>
            <person name="Corradi N."/>
        </authorList>
    </citation>
    <scope>NUCLEOTIDE SEQUENCE [LARGE SCALE GENOMIC DNA]</scope>
    <source>
        <strain evidence="5 6">A1</strain>
    </source>
</reference>
<dbReference type="OrthoDB" id="2441061at2759"/>
<evidence type="ECO:0000313" key="6">
    <source>
        <dbReference type="Proteomes" id="UP000232688"/>
    </source>
</evidence>
<keyword evidence="1" id="KW-0862">Zinc</keyword>
<keyword evidence="2" id="KW-1133">Transmembrane helix</keyword>
<keyword evidence="1" id="KW-0863">Zinc-finger</keyword>